<dbReference type="AlphaFoldDB" id="Q9PES9"/>
<name>Q9PES9_XYLFA</name>
<gene>
    <name evidence="1" type="ordered locus">XF_0949</name>
</gene>
<organism evidence="1 2">
    <name type="scientific">Xylella fastidiosa (strain 9a5c)</name>
    <dbReference type="NCBI Taxonomy" id="160492"/>
    <lineage>
        <taxon>Bacteria</taxon>
        <taxon>Pseudomonadati</taxon>
        <taxon>Pseudomonadota</taxon>
        <taxon>Gammaproteobacteria</taxon>
        <taxon>Lysobacterales</taxon>
        <taxon>Lysobacteraceae</taxon>
        <taxon>Xylella</taxon>
    </lineage>
</organism>
<dbReference type="EMBL" id="AE003849">
    <property type="protein sequence ID" value="AAF83759.1"/>
    <property type="molecule type" value="Genomic_DNA"/>
</dbReference>
<dbReference type="KEGG" id="xfa:XF_0949"/>
<protein>
    <submittedName>
        <fullName evidence="1">Uncharacterized protein</fullName>
    </submittedName>
</protein>
<reference evidence="1 2" key="1">
    <citation type="journal article" date="2000" name="Nature">
        <title>The genome sequence of the plant pathogen Xylella fastidiosa.</title>
        <authorList>
            <person name="Simpson A.J."/>
            <person name="Reinach F.C."/>
            <person name="Arruda P."/>
            <person name="Abreu F.A."/>
            <person name="Acencio M."/>
            <person name="Alvarenga R."/>
            <person name="Alves L.M."/>
            <person name="Araya J.E."/>
            <person name="Baia G.S."/>
            <person name="Baptista C.S."/>
            <person name="Barros M.H."/>
            <person name="Bonaccorsi E.D."/>
            <person name="Bordin S."/>
            <person name="Bove J.M."/>
            <person name="Briones M.R."/>
            <person name="Bueno M.R."/>
            <person name="Camargo A.A."/>
            <person name="Camargo L.E."/>
            <person name="Carraro D.M."/>
            <person name="Carrer H."/>
            <person name="Colauto N.B."/>
            <person name="Colombo C."/>
            <person name="Costa F.F."/>
            <person name="Costa M.C."/>
            <person name="Costa-Neto C.M."/>
            <person name="Coutinho L.L."/>
            <person name="Cristofani M."/>
            <person name="Dias-Neto E."/>
            <person name="Docena C."/>
            <person name="El-Dorry H."/>
            <person name="Facincani A.P."/>
            <person name="Ferreira A.J."/>
            <person name="Ferreira V.C."/>
            <person name="Ferro J.A."/>
            <person name="Fraga J.S."/>
            <person name="Franca S.C."/>
            <person name="Franco M.C."/>
            <person name="Frohme M."/>
            <person name="Furlan L.R."/>
            <person name="Garnier M."/>
            <person name="Goldman G.H."/>
            <person name="Goldman M.H."/>
            <person name="Gomes S.L."/>
            <person name="Gruber A."/>
            <person name="Ho P.L."/>
            <person name="Hoheisel J.D."/>
            <person name="Junqueira M.L."/>
            <person name="Kemper E.L."/>
            <person name="Kitajima J.P."/>
            <person name="Krieger J.E."/>
            <person name="Kuramae E.E."/>
            <person name="Laigret F."/>
            <person name="Lambais M.R."/>
            <person name="Leite L.C."/>
            <person name="Lemos E.G."/>
            <person name="Lemos M.V."/>
            <person name="Lopes S.A."/>
            <person name="Lopes C.R."/>
            <person name="Machado J.A."/>
            <person name="Machado M.A."/>
            <person name="Madeira A.M."/>
            <person name="Madeira H.M."/>
            <person name="Marino C.L."/>
            <person name="Marques M.V."/>
            <person name="Martins E.A."/>
            <person name="Martins E.M."/>
            <person name="Matsukuma A.Y."/>
            <person name="Menck C.F."/>
            <person name="Miracca E.C."/>
            <person name="Miyaki C.Y."/>
            <person name="Monteriro-Vitorello C.B."/>
            <person name="Moon D.H."/>
            <person name="Nagai M.A."/>
            <person name="Nascimento A.L."/>
            <person name="Netto L.E."/>
            <person name="Nhani A.Jr."/>
            <person name="Nobrega F.G."/>
            <person name="Nunes L.R."/>
            <person name="Oliveira M.A."/>
            <person name="de Oliveira M.C."/>
            <person name="de Oliveira R.C."/>
            <person name="Palmieri D.A."/>
            <person name="Paris A."/>
            <person name="Peixoto B.R."/>
            <person name="Pereira G.A."/>
            <person name="Pereira H.A.Jr."/>
            <person name="Pesquero J.B."/>
            <person name="Quaggio R.B."/>
            <person name="Roberto P.G."/>
            <person name="Rodrigues V."/>
            <person name="de M Rosa A.J."/>
            <person name="de Rosa V.E.Jr."/>
            <person name="de Sa R.G."/>
            <person name="Santelli R.V."/>
            <person name="Sawasaki H.E."/>
            <person name="da Silva A.C."/>
            <person name="da Silva A.M."/>
            <person name="da Silva F.R."/>
            <person name="da Silva W.A.Jr."/>
            <person name="da Silveira J.F."/>
            <person name="Silvestri M.L."/>
            <person name="Siqueira W.J."/>
            <person name="de Souza A.A."/>
            <person name="de Souza A.P."/>
            <person name="Terenzi M.F."/>
            <person name="Truffi D."/>
            <person name="Tsai S.M."/>
            <person name="Tsuhako M.H."/>
            <person name="Vallada H."/>
            <person name="Van Sluys M.A."/>
            <person name="Verjovski-Almeida S."/>
            <person name="Vettore A.L."/>
            <person name="Zago M.A."/>
            <person name="Zatz M."/>
            <person name="Meidanis J."/>
            <person name="Setubal J.C."/>
        </authorList>
    </citation>
    <scope>NUCLEOTIDE SEQUENCE [LARGE SCALE GENOMIC DNA]</scope>
    <source>
        <strain evidence="1 2">9a5c</strain>
    </source>
</reference>
<proteinExistence type="predicted"/>
<dbReference type="HOGENOM" id="CLU_2511921_0_0_6"/>
<dbReference type="Proteomes" id="UP000000812">
    <property type="component" value="Chromosome"/>
</dbReference>
<dbReference type="PIR" id="F82740">
    <property type="entry name" value="F82740"/>
</dbReference>
<evidence type="ECO:0000313" key="1">
    <source>
        <dbReference type="EMBL" id="AAF83759.1"/>
    </source>
</evidence>
<dbReference type="STRING" id="160492.XF_0949"/>
<accession>Q9PES9</accession>
<evidence type="ECO:0000313" key="2">
    <source>
        <dbReference type="Proteomes" id="UP000000812"/>
    </source>
</evidence>
<sequence length="85" mass="9458">MQLPLMRAFRCLSGQRVMWSFGYVSLLNECNVECLQCSLWFGLLITRVDVCAGQAHGWDGRVQCGLSVSMVCASMSFTVVSWSCP</sequence>